<proteinExistence type="predicted"/>
<dbReference type="NCBIfam" id="NF033521">
    <property type="entry name" value="lasso_leader_L3"/>
    <property type="match status" value="1"/>
</dbReference>
<protein>
    <submittedName>
        <fullName evidence="1">Lasso RiPP family leader peptide-containing protein</fullName>
    </submittedName>
</protein>
<name>A0ABS1YAM2_9ACTN</name>
<dbReference type="EMBL" id="JAEVHL010000006">
    <property type="protein sequence ID" value="MBM0274448.1"/>
    <property type="molecule type" value="Genomic_DNA"/>
</dbReference>
<gene>
    <name evidence="1" type="ORF">JM949_02695</name>
</gene>
<dbReference type="Pfam" id="PF19397">
    <property type="entry name" value="DUF5972"/>
    <property type="match status" value="1"/>
</dbReference>
<accession>A0ABS1YAM2</accession>
<keyword evidence="2" id="KW-1185">Reference proteome</keyword>
<evidence type="ECO:0000313" key="2">
    <source>
        <dbReference type="Proteomes" id="UP000622245"/>
    </source>
</evidence>
<reference evidence="1 2" key="1">
    <citation type="submission" date="2021-01" db="EMBL/GenBank/DDBJ databases">
        <title>Draft genome sequence of Micromonospora sp. strain STR1s_6.</title>
        <authorList>
            <person name="Karlyshev A."/>
            <person name="Jawad R."/>
        </authorList>
    </citation>
    <scope>NUCLEOTIDE SEQUENCE [LARGE SCALE GENOMIC DNA]</scope>
    <source>
        <strain evidence="1 2">STR1S-6</strain>
    </source>
</reference>
<dbReference type="Proteomes" id="UP000622245">
    <property type="component" value="Unassembled WGS sequence"/>
</dbReference>
<organism evidence="1 2">
    <name type="scientific">Micromonospora tarensis</name>
    <dbReference type="NCBI Taxonomy" id="2806100"/>
    <lineage>
        <taxon>Bacteria</taxon>
        <taxon>Bacillati</taxon>
        <taxon>Actinomycetota</taxon>
        <taxon>Actinomycetes</taxon>
        <taxon>Micromonosporales</taxon>
        <taxon>Micromonosporaceae</taxon>
        <taxon>Micromonospora</taxon>
    </lineage>
</organism>
<dbReference type="RefSeq" id="WP_203146869.1">
    <property type="nucleotide sequence ID" value="NZ_JAEVHL010000006.1"/>
</dbReference>
<comment type="caution">
    <text evidence="1">The sequence shown here is derived from an EMBL/GenBank/DDBJ whole genome shotgun (WGS) entry which is preliminary data.</text>
</comment>
<sequence length="50" mass="5714">MNNNNNANNNNTNNNNLYETPSFTKVGSFRKLTGFSITTISAELFLRRFI</sequence>
<evidence type="ECO:0000313" key="1">
    <source>
        <dbReference type="EMBL" id="MBM0274448.1"/>
    </source>
</evidence>
<dbReference type="InterPro" id="IPR046015">
    <property type="entry name" value="DUF5972"/>
</dbReference>